<accession>A0ABP0FCY6</accession>
<keyword evidence="4" id="KW-1185">Reference proteome</keyword>
<evidence type="ECO:0000313" key="4">
    <source>
        <dbReference type="Proteomes" id="UP001642483"/>
    </source>
</evidence>
<evidence type="ECO:0000313" key="3">
    <source>
        <dbReference type="EMBL" id="CAK8676611.1"/>
    </source>
</evidence>
<comment type="caution">
    <text evidence="3">The sequence shown here is derived from an EMBL/GenBank/DDBJ whole genome shotgun (WGS) entry which is preliminary data.</text>
</comment>
<feature type="compositionally biased region" description="Basic and acidic residues" evidence="1">
    <location>
        <begin position="55"/>
        <end position="66"/>
    </location>
</feature>
<protein>
    <recommendedName>
        <fullName evidence="5">Fibrinogen C-terminal domain-containing protein</fullName>
    </recommendedName>
</protein>
<evidence type="ECO:0000256" key="1">
    <source>
        <dbReference type="SAM" id="MobiDB-lite"/>
    </source>
</evidence>
<evidence type="ECO:0000256" key="2">
    <source>
        <dbReference type="SAM" id="SignalP"/>
    </source>
</evidence>
<dbReference type="Proteomes" id="UP001642483">
    <property type="component" value="Unassembled WGS sequence"/>
</dbReference>
<dbReference type="InterPro" id="IPR036056">
    <property type="entry name" value="Fibrinogen-like_C"/>
</dbReference>
<dbReference type="SUPFAM" id="SSF56496">
    <property type="entry name" value="Fibrinogen C-terminal domain-like"/>
    <property type="match status" value="1"/>
</dbReference>
<gene>
    <name evidence="3" type="ORF">CVLEPA_LOCUS6064</name>
</gene>
<proteinExistence type="predicted"/>
<feature type="region of interest" description="Disordered" evidence="1">
    <location>
        <begin position="36"/>
        <end position="66"/>
    </location>
</feature>
<name>A0ABP0FCY6_CLALP</name>
<dbReference type="EMBL" id="CAWYQH010000035">
    <property type="protein sequence ID" value="CAK8676611.1"/>
    <property type="molecule type" value="Genomic_DNA"/>
</dbReference>
<keyword evidence="2" id="KW-0732">Signal</keyword>
<organism evidence="3 4">
    <name type="scientific">Clavelina lepadiformis</name>
    <name type="common">Light-bulb sea squirt</name>
    <name type="synonym">Ascidia lepadiformis</name>
    <dbReference type="NCBI Taxonomy" id="159417"/>
    <lineage>
        <taxon>Eukaryota</taxon>
        <taxon>Metazoa</taxon>
        <taxon>Chordata</taxon>
        <taxon>Tunicata</taxon>
        <taxon>Ascidiacea</taxon>
        <taxon>Aplousobranchia</taxon>
        <taxon>Clavelinidae</taxon>
        <taxon>Clavelina</taxon>
    </lineage>
</organism>
<dbReference type="InterPro" id="IPR014716">
    <property type="entry name" value="Fibrinogen_a/b/g_C_1"/>
</dbReference>
<sequence>MHCWINLLFVSVMLLPLLVRSDLSLGSCSLNCDQETTSSSYTPVYEQGRTGKAGAKGDRGEKGNKGDRAEVCECQDITELTRKLDQLQKALSSNSCEDVFPRYKSDTGGVYKIYPFAGGRDGISVYCDFVTDGGNWLVFASIGNLQQALKV</sequence>
<feature type="chain" id="PRO_5047204640" description="Fibrinogen C-terminal domain-containing protein" evidence="2">
    <location>
        <begin position="22"/>
        <end position="151"/>
    </location>
</feature>
<evidence type="ECO:0008006" key="5">
    <source>
        <dbReference type="Google" id="ProtNLM"/>
    </source>
</evidence>
<reference evidence="3 4" key="1">
    <citation type="submission" date="2024-02" db="EMBL/GenBank/DDBJ databases">
        <authorList>
            <person name="Daric V."/>
            <person name="Darras S."/>
        </authorList>
    </citation>
    <scope>NUCLEOTIDE SEQUENCE [LARGE SCALE GENOMIC DNA]</scope>
</reference>
<feature type="signal peptide" evidence="2">
    <location>
        <begin position="1"/>
        <end position="21"/>
    </location>
</feature>
<dbReference type="Gene3D" id="3.90.215.10">
    <property type="entry name" value="Gamma Fibrinogen, chain A, domain 1"/>
    <property type="match status" value="1"/>
</dbReference>